<dbReference type="InterPro" id="IPR029045">
    <property type="entry name" value="ClpP/crotonase-like_dom_sf"/>
</dbReference>
<organism evidence="1 2">
    <name type="scientific">Rhodoferax ferrireducens</name>
    <dbReference type="NCBI Taxonomy" id="192843"/>
    <lineage>
        <taxon>Bacteria</taxon>
        <taxon>Pseudomonadati</taxon>
        <taxon>Pseudomonadota</taxon>
        <taxon>Betaproteobacteria</taxon>
        <taxon>Burkholderiales</taxon>
        <taxon>Comamonadaceae</taxon>
        <taxon>Rhodoferax</taxon>
    </lineage>
</organism>
<keyword evidence="1" id="KW-0456">Lyase</keyword>
<protein>
    <submittedName>
        <fullName evidence="1">Malonate decarboxylase gamma subunit</fullName>
        <ecNumber evidence="1">4.1.1.87</ecNumber>
    </submittedName>
</protein>
<evidence type="ECO:0000313" key="1">
    <source>
        <dbReference type="EMBL" id="MDR7376400.1"/>
    </source>
</evidence>
<dbReference type="Pfam" id="PF06833">
    <property type="entry name" value="MdcE"/>
    <property type="match status" value="1"/>
</dbReference>
<dbReference type="SUPFAM" id="SSF52096">
    <property type="entry name" value="ClpP/crotonase"/>
    <property type="match status" value="1"/>
</dbReference>
<accession>A0ABU2C4Y2</accession>
<dbReference type="RefSeq" id="WP_310371305.1">
    <property type="nucleotide sequence ID" value="NZ_JAVDXT010000001.1"/>
</dbReference>
<dbReference type="EMBL" id="JAVDXT010000001">
    <property type="protein sequence ID" value="MDR7376400.1"/>
    <property type="molecule type" value="Genomic_DNA"/>
</dbReference>
<gene>
    <name evidence="1" type="ORF">J2X19_001058</name>
</gene>
<keyword evidence="2" id="KW-1185">Reference proteome</keyword>
<proteinExistence type="predicted"/>
<dbReference type="Proteomes" id="UP001180487">
    <property type="component" value="Unassembled WGS sequence"/>
</dbReference>
<dbReference type="EC" id="4.1.1.87" evidence="1"/>
<evidence type="ECO:0000313" key="2">
    <source>
        <dbReference type="Proteomes" id="UP001180487"/>
    </source>
</evidence>
<name>A0ABU2C4Y2_9BURK</name>
<reference evidence="1 2" key="1">
    <citation type="submission" date="2023-07" db="EMBL/GenBank/DDBJ databases">
        <title>Sorghum-associated microbial communities from plants grown in Nebraska, USA.</title>
        <authorList>
            <person name="Schachtman D."/>
        </authorList>
    </citation>
    <scope>NUCLEOTIDE SEQUENCE [LARGE SCALE GENOMIC DNA]</scope>
    <source>
        <strain evidence="1 2">BE313</strain>
    </source>
</reference>
<dbReference type="GO" id="GO:0016829">
    <property type="term" value="F:lyase activity"/>
    <property type="evidence" value="ECO:0007669"/>
    <property type="project" value="UniProtKB-KW"/>
</dbReference>
<comment type="caution">
    <text evidence="1">The sequence shown here is derived from an EMBL/GenBank/DDBJ whole genome shotgun (WGS) entry which is preliminary data.</text>
</comment>
<sequence length="233" mass="25085">MEWISLATQLFGSGHGIRADGDFLQGDVVFEGEHVTVIGTTNHAPIGVKLALAQARVVLDTMAQHPGRPILLLIDTQGQQLRRRDELLGINRAMAHLGTTIDVARRRGHRVIGLVYDQALSGGFITSGLIADACYALPEAEIRVMRIPAMARVTKLPEEKLAALSQSNPVFAPGVQNYVAMGGVRALWQGDLPAALRDALRHTPTEDTRAQDGAQRGGRRLAAPVVQRVLDAA</sequence>
<dbReference type="Gene3D" id="3.90.226.10">
    <property type="entry name" value="2-enoyl-CoA Hydratase, Chain A, domain 1"/>
    <property type="match status" value="1"/>
</dbReference>